<dbReference type="STRING" id="4999.A0A1Y1U5X4"/>
<dbReference type="OrthoDB" id="9995831at2759"/>
<sequence length="540" mass="59568">MPSTSRHPLLGAGAQGNPTTQADDPHRRRRHPTFFLSSSRTSPALDTSSFSHSHHPGSSSSNDKMHNDTPSSDPSDPISMDMSDEAVQPIRSNGTSAVSLSYPRTHGHSHTAHTSPARSRRPSASHSTGLRRPSRASLIALRTALQEYQVRSPHTPEKRVQKQSAYQDMGDPMQSQSMSTLDLKNVANALGPETMDALVEIHRVLYKGCRGKDEDAWTVREKEVRRVVERWLEADCSYDHPLVQTTSRQSFLAHFVLLHLVSSLSVPSLTPSNLIAQARSTAWYLRSAILGAEELSSPDVEAVYPAENKIVKNRARQASLTSDHQVGWPDHTRLDSSVKADEQPSSAKWWKLWEVSAACRDIGAMECYDGYHLALIDHTITLTLFPSLSTRTHSDSLLSRSPSLDSLVSSDDDLMDLASPDSNPTFLRRLVGALADEFEYLLHWDLPVSTIVEFNEVGKATHIRDVVDVRDVVETFVPFAKRFGWLTRRMTGLMSATVGVVAMSLLGSISGQAGVGTRTDDKKVKTMSQTGPFILILSSM</sequence>
<evidence type="ECO:0000256" key="1">
    <source>
        <dbReference type="SAM" id="MobiDB-lite"/>
    </source>
</evidence>
<dbReference type="InParanoid" id="A0A1Y1U5X4"/>
<proteinExistence type="predicted"/>
<feature type="compositionally biased region" description="Low complexity" evidence="1">
    <location>
        <begin position="48"/>
        <end position="61"/>
    </location>
</feature>
<comment type="caution">
    <text evidence="2">The sequence shown here is derived from an EMBL/GenBank/DDBJ whole genome shotgun (WGS) entry which is preliminary data.</text>
</comment>
<evidence type="ECO:0000313" key="2">
    <source>
        <dbReference type="EMBL" id="ORX33392.1"/>
    </source>
</evidence>
<feature type="compositionally biased region" description="Polar residues" evidence="1">
    <location>
        <begin position="35"/>
        <end position="47"/>
    </location>
</feature>
<feature type="region of interest" description="Disordered" evidence="1">
    <location>
        <begin position="96"/>
        <end position="135"/>
    </location>
</feature>
<reference evidence="2 3" key="1">
    <citation type="submission" date="2017-03" db="EMBL/GenBank/DDBJ databases">
        <title>Widespread Adenine N6-methylation of Active Genes in Fungi.</title>
        <authorList>
            <consortium name="DOE Joint Genome Institute"/>
            <person name="Mondo S.J."/>
            <person name="Dannebaum R.O."/>
            <person name="Kuo R.C."/>
            <person name="Louie K.B."/>
            <person name="Bewick A.J."/>
            <person name="Labutti K."/>
            <person name="Haridas S."/>
            <person name="Kuo A."/>
            <person name="Salamov A."/>
            <person name="Ahrendt S.R."/>
            <person name="Lau R."/>
            <person name="Bowen B.P."/>
            <person name="Lipzen A."/>
            <person name="Sullivan W."/>
            <person name="Andreopoulos W.B."/>
            <person name="Clum A."/>
            <person name="Lindquist E."/>
            <person name="Daum C."/>
            <person name="Northen T.R."/>
            <person name="Ramamoorthy G."/>
            <person name="Schmitz R.J."/>
            <person name="Gryganskyi A."/>
            <person name="Culley D."/>
            <person name="Magnuson J."/>
            <person name="James T.Y."/>
            <person name="O'Malley M.A."/>
            <person name="Stajich J.E."/>
            <person name="Spatafora J.W."/>
            <person name="Visel A."/>
            <person name="Grigoriev I.V."/>
        </authorList>
    </citation>
    <scope>NUCLEOTIDE SEQUENCE [LARGE SCALE GENOMIC DNA]</scope>
    <source>
        <strain evidence="2 3">NRRL Y-17943</strain>
    </source>
</reference>
<accession>A0A1Y1U5X4</accession>
<feature type="compositionally biased region" description="Low complexity" evidence="1">
    <location>
        <begin position="68"/>
        <end position="81"/>
    </location>
</feature>
<name>A0A1Y1U5X4_9TREE</name>
<keyword evidence="3" id="KW-1185">Reference proteome</keyword>
<protein>
    <submittedName>
        <fullName evidence="2">Uncharacterized protein</fullName>
    </submittedName>
</protein>
<organism evidence="2 3">
    <name type="scientific">Kockovaella imperatae</name>
    <dbReference type="NCBI Taxonomy" id="4999"/>
    <lineage>
        <taxon>Eukaryota</taxon>
        <taxon>Fungi</taxon>
        <taxon>Dikarya</taxon>
        <taxon>Basidiomycota</taxon>
        <taxon>Agaricomycotina</taxon>
        <taxon>Tremellomycetes</taxon>
        <taxon>Tremellales</taxon>
        <taxon>Cuniculitremaceae</taxon>
        <taxon>Kockovaella</taxon>
    </lineage>
</organism>
<dbReference type="EMBL" id="NBSH01000022">
    <property type="protein sequence ID" value="ORX33392.1"/>
    <property type="molecule type" value="Genomic_DNA"/>
</dbReference>
<dbReference type="Proteomes" id="UP000193218">
    <property type="component" value="Unassembled WGS sequence"/>
</dbReference>
<dbReference type="GeneID" id="33559109"/>
<feature type="region of interest" description="Disordered" evidence="1">
    <location>
        <begin position="1"/>
        <end position="81"/>
    </location>
</feature>
<dbReference type="RefSeq" id="XP_021867728.1">
    <property type="nucleotide sequence ID" value="XM_022017300.1"/>
</dbReference>
<evidence type="ECO:0000313" key="3">
    <source>
        <dbReference type="Proteomes" id="UP000193218"/>
    </source>
</evidence>
<gene>
    <name evidence="2" type="ORF">BD324DRAFT_639939</name>
</gene>
<dbReference type="AlphaFoldDB" id="A0A1Y1U5X4"/>